<feature type="domain" description="OmpA-like" evidence="5">
    <location>
        <begin position="322"/>
        <end position="435"/>
    </location>
</feature>
<comment type="caution">
    <text evidence="6">The sequence shown here is derived from an EMBL/GenBank/DDBJ whole genome shotgun (WGS) entry which is preliminary data.</text>
</comment>
<dbReference type="GO" id="GO:0009279">
    <property type="term" value="C:cell outer membrane"/>
    <property type="evidence" value="ECO:0007669"/>
    <property type="project" value="UniProtKB-SubCell"/>
</dbReference>
<protein>
    <recommendedName>
        <fullName evidence="5">OmpA-like domain-containing protein</fullName>
    </recommendedName>
</protein>
<sequence>MNIFRVLLIFLCTGLLFFSLPGIAWAQGKALSVPNLNSEYDELMPVIAPDGKTLYFVRTSHPENTGGEKAGQDIWFSQKIEDEWQPPENPGAPLNNIYNNAISSLSPDGKGNWLNNVYLARNRMAPGLSLATRTSAGWSKPEAITIQNFTPEGGFLNCFQANDSILFLSAQTDTTQMEDIFICRRVGEKEWSAPERIKKNINTTGFEIAPVLAPDGRTLYFTSNGHGGLGDADIFMSRRLDNTWLNWSEPVNLGAAVNTAGFDGYFTLDATSGLAYFTRENQEGNTDIYFIRLDDIKPTDNITAELPQAAEPLTETKGAAEISVSKPMLPMLVYFEVNSAELNAPAQKTIQNLVTQLKDSSGSVIIRGHADDTGTETKNKILSEKRAQAVANYLKLFYSPAAFIKIEGFGSSQPLMPNQSAENRARNRRVEIRIE</sequence>
<dbReference type="InterPro" id="IPR006665">
    <property type="entry name" value="OmpA-like"/>
</dbReference>
<dbReference type="SUPFAM" id="SSF103088">
    <property type="entry name" value="OmpA-like"/>
    <property type="match status" value="1"/>
</dbReference>
<dbReference type="PROSITE" id="PS51123">
    <property type="entry name" value="OMPA_2"/>
    <property type="match status" value="1"/>
</dbReference>
<keyword evidence="3" id="KW-0998">Cell outer membrane</keyword>
<dbReference type="PANTHER" id="PTHR30329">
    <property type="entry name" value="STATOR ELEMENT OF FLAGELLAR MOTOR COMPLEX"/>
    <property type="match status" value="1"/>
</dbReference>
<dbReference type="Proteomes" id="UP000321532">
    <property type="component" value="Unassembled WGS sequence"/>
</dbReference>
<organism evidence="6 7">
    <name type="scientific">Adhaeribacter aerolatus</name>
    <dbReference type="NCBI Taxonomy" id="670289"/>
    <lineage>
        <taxon>Bacteria</taxon>
        <taxon>Pseudomonadati</taxon>
        <taxon>Bacteroidota</taxon>
        <taxon>Cytophagia</taxon>
        <taxon>Cytophagales</taxon>
        <taxon>Hymenobacteraceae</taxon>
        <taxon>Adhaeribacter</taxon>
    </lineage>
</organism>
<dbReference type="Pfam" id="PF07676">
    <property type="entry name" value="PD40"/>
    <property type="match status" value="2"/>
</dbReference>
<evidence type="ECO:0000259" key="5">
    <source>
        <dbReference type="PROSITE" id="PS51123"/>
    </source>
</evidence>
<evidence type="ECO:0000313" key="6">
    <source>
        <dbReference type="EMBL" id="GEO05307.1"/>
    </source>
</evidence>
<evidence type="ECO:0000256" key="1">
    <source>
        <dbReference type="ARBA" id="ARBA00004442"/>
    </source>
</evidence>
<dbReference type="InterPro" id="IPR050330">
    <property type="entry name" value="Bact_OuterMem_StrucFunc"/>
</dbReference>
<dbReference type="PRINTS" id="PR01021">
    <property type="entry name" value="OMPADOMAIN"/>
</dbReference>
<dbReference type="CDD" id="cd07185">
    <property type="entry name" value="OmpA_C-like"/>
    <property type="match status" value="1"/>
</dbReference>
<evidence type="ECO:0000256" key="4">
    <source>
        <dbReference type="PROSITE-ProRule" id="PRU00473"/>
    </source>
</evidence>
<dbReference type="InterPro" id="IPR011659">
    <property type="entry name" value="WD40"/>
</dbReference>
<evidence type="ECO:0000256" key="2">
    <source>
        <dbReference type="ARBA" id="ARBA00023136"/>
    </source>
</evidence>
<dbReference type="PANTHER" id="PTHR30329:SF21">
    <property type="entry name" value="LIPOPROTEIN YIAD-RELATED"/>
    <property type="match status" value="1"/>
</dbReference>
<dbReference type="InterPro" id="IPR006664">
    <property type="entry name" value="OMP_bac"/>
</dbReference>
<evidence type="ECO:0000256" key="3">
    <source>
        <dbReference type="ARBA" id="ARBA00023237"/>
    </source>
</evidence>
<evidence type="ECO:0000313" key="7">
    <source>
        <dbReference type="Proteomes" id="UP000321532"/>
    </source>
</evidence>
<dbReference type="Pfam" id="PF00691">
    <property type="entry name" value="OmpA"/>
    <property type="match status" value="1"/>
</dbReference>
<dbReference type="AlphaFoldDB" id="A0A512B0J1"/>
<comment type="subcellular location">
    <subcellularLocation>
        <location evidence="1">Cell outer membrane</location>
    </subcellularLocation>
</comment>
<gene>
    <name evidence="6" type="ORF">AAE02nite_29710</name>
</gene>
<keyword evidence="7" id="KW-1185">Reference proteome</keyword>
<dbReference type="InterPro" id="IPR036737">
    <property type="entry name" value="OmpA-like_sf"/>
</dbReference>
<dbReference type="SUPFAM" id="SSF82171">
    <property type="entry name" value="DPP6 N-terminal domain-like"/>
    <property type="match status" value="1"/>
</dbReference>
<reference evidence="6 7" key="1">
    <citation type="submission" date="2019-07" db="EMBL/GenBank/DDBJ databases">
        <title>Whole genome shotgun sequence of Adhaeribacter aerolatus NBRC 106133.</title>
        <authorList>
            <person name="Hosoyama A."/>
            <person name="Uohara A."/>
            <person name="Ohji S."/>
            <person name="Ichikawa N."/>
        </authorList>
    </citation>
    <scope>NUCLEOTIDE SEQUENCE [LARGE SCALE GENOMIC DNA]</scope>
    <source>
        <strain evidence="6 7">NBRC 106133</strain>
    </source>
</reference>
<dbReference type="EMBL" id="BJYS01000022">
    <property type="protein sequence ID" value="GEO05307.1"/>
    <property type="molecule type" value="Genomic_DNA"/>
</dbReference>
<proteinExistence type="predicted"/>
<keyword evidence="2 4" id="KW-0472">Membrane</keyword>
<accession>A0A512B0J1</accession>
<name>A0A512B0J1_9BACT</name>
<dbReference type="Gene3D" id="3.30.1330.60">
    <property type="entry name" value="OmpA-like domain"/>
    <property type="match status" value="1"/>
</dbReference>